<reference evidence="4" key="1">
    <citation type="journal article" date="2014" name="Proc. Natl. Acad. Sci. U.S.A.">
        <title>Extensive sampling of basidiomycete genomes demonstrates inadequacy of the white-rot/brown-rot paradigm for wood decay fungi.</title>
        <authorList>
            <person name="Riley R."/>
            <person name="Salamov A.A."/>
            <person name="Brown D.W."/>
            <person name="Nagy L.G."/>
            <person name="Floudas D."/>
            <person name="Held B.W."/>
            <person name="Levasseur A."/>
            <person name="Lombard V."/>
            <person name="Morin E."/>
            <person name="Otillar R."/>
            <person name="Lindquist E.A."/>
            <person name="Sun H."/>
            <person name="LaButti K.M."/>
            <person name="Schmutz J."/>
            <person name="Jabbour D."/>
            <person name="Luo H."/>
            <person name="Baker S.E."/>
            <person name="Pisabarro A.G."/>
            <person name="Walton J.D."/>
            <person name="Blanchette R.A."/>
            <person name="Henrissat B."/>
            <person name="Martin F."/>
            <person name="Cullen D."/>
            <person name="Hibbett D.S."/>
            <person name="Grigoriev I.V."/>
        </authorList>
    </citation>
    <scope>NUCLEOTIDE SEQUENCE [LARGE SCALE GENOMIC DNA]</scope>
    <source>
        <strain evidence="4">CBS 339.88</strain>
    </source>
</reference>
<proteinExistence type="predicted"/>
<dbReference type="Proteomes" id="UP000027222">
    <property type="component" value="Unassembled WGS sequence"/>
</dbReference>
<sequence>MTGGLEAVQTQIRAEVCLPTSPMFTNAKNINISGGSFHVTKGGRSGLDILKDCIAPGAFHNSAERYDAPKCHPRTRLAIIDSITTWIEDRQKTSSVMWIYGPAGGGKSSIAQTVSLLVEDLAASFFWSRTSHGRNDETRLITSLAYQLVVSIPQIGVHVEEAIFRDPAFLSRSLETQMKALVVEPLRKAFIGEEDPEYDIKRPRLITLDGLDECGTPSVQRYILKVVSTAIPTFPIPIIFLIASRPEQEIRDSFNSQPLLSLTTRIALDDTYKPKDDIRLFLLESFASLKEHHILGSTLPPEFFSREAIDSIVEKSSGQFIYAATVVKFVSSPRSRPQAQLDIILGLAETGKHMPFAELDALYRHIFSTVEDLPRAFEILSLFFLLKQHRRPGELVPFDISVIPIRLQFSSEFFENILLYEPGDFHLILSDLHSVLNVPDIKDSFRNLLVFHLSLQDFLLDPNRSGEFYLNPGQAHARLTECFLRYIRQPHKKLQCLFHLGEHCSNSNPTKELLHEFFSFDLEKWIRALFSKGVPAWACFTEIFQLTSWFQKHEYTVKEHFGAEKSLYIHHSHSRCMAINFLCETMARPYYATEGYQITIMTHPRVAQGLDFSAVLDTLYEPVLLSQLPGESRAPRPGSLDFLLDNALGIPRGTCFEEQVLELQRFLRRDVSARAEDRCVHGGMYADLVRQLAEIVFEEKHTGRAIPTAIECLPFFISNADYSPELAEYLHSHTMLTPQDIDVDPNYLELVEAIDVYRKRKPEVNAMLTVVNVNEPSGTTALACTISKWLSGIFKS</sequence>
<dbReference type="EMBL" id="KL142374">
    <property type="protein sequence ID" value="KDR78782.1"/>
    <property type="molecule type" value="Genomic_DNA"/>
</dbReference>
<feature type="domain" description="Nephrocystin 3-like N-terminal" evidence="2">
    <location>
        <begin position="82"/>
        <end position="245"/>
    </location>
</feature>
<dbReference type="HOGENOM" id="CLU_000288_6_10_1"/>
<evidence type="ECO:0000259" key="2">
    <source>
        <dbReference type="Pfam" id="PF24883"/>
    </source>
</evidence>
<accession>A0A067T8U1</accession>
<keyword evidence="1" id="KW-0677">Repeat</keyword>
<evidence type="ECO:0000313" key="4">
    <source>
        <dbReference type="Proteomes" id="UP000027222"/>
    </source>
</evidence>
<dbReference type="PANTHER" id="PTHR10039">
    <property type="entry name" value="AMELOGENIN"/>
    <property type="match status" value="1"/>
</dbReference>
<name>A0A067T8U1_GALM3</name>
<organism evidence="3 4">
    <name type="scientific">Galerina marginata (strain CBS 339.88)</name>
    <dbReference type="NCBI Taxonomy" id="685588"/>
    <lineage>
        <taxon>Eukaryota</taxon>
        <taxon>Fungi</taxon>
        <taxon>Dikarya</taxon>
        <taxon>Basidiomycota</taxon>
        <taxon>Agaricomycotina</taxon>
        <taxon>Agaricomycetes</taxon>
        <taxon>Agaricomycetidae</taxon>
        <taxon>Agaricales</taxon>
        <taxon>Agaricineae</taxon>
        <taxon>Strophariaceae</taxon>
        <taxon>Galerina</taxon>
    </lineage>
</organism>
<keyword evidence="4" id="KW-1185">Reference proteome</keyword>
<dbReference type="OrthoDB" id="443402at2759"/>
<dbReference type="InterPro" id="IPR027417">
    <property type="entry name" value="P-loop_NTPase"/>
</dbReference>
<dbReference type="AlphaFoldDB" id="A0A067T8U1"/>
<dbReference type="PANTHER" id="PTHR10039:SF14">
    <property type="entry name" value="NACHT DOMAIN-CONTAINING PROTEIN"/>
    <property type="match status" value="1"/>
</dbReference>
<gene>
    <name evidence="3" type="ORF">GALMADRAFT_244325</name>
</gene>
<protein>
    <recommendedName>
        <fullName evidence="2">Nephrocystin 3-like N-terminal domain-containing protein</fullName>
    </recommendedName>
</protein>
<dbReference type="SUPFAM" id="SSF52540">
    <property type="entry name" value="P-loop containing nucleoside triphosphate hydrolases"/>
    <property type="match status" value="1"/>
</dbReference>
<evidence type="ECO:0000313" key="3">
    <source>
        <dbReference type="EMBL" id="KDR78782.1"/>
    </source>
</evidence>
<dbReference type="InterPro" id="IPR056884">
    <property type="entry name" value="NPHP3-like_N"/>
</dbReference>
<dbReference type="Pfam" id="PF24883">
    <property type="entry name" value="NPHP3_N"/>
    <property type="match status" value="1"/>
</dbReference>
<dbReference type="Gene3D" id="3.40.50.300">
    <property type="entry name" value="P-loop containing nucleotide triphosphate hydrolases"/>
    <property type="match status" value="1"/>
</dbReference>
<evidence type="ECO:0000256" key="1">
    <source>
        <dbReference type="ARBA" id="ARBA00022737"/>
    </source>
</evidence>